<protein>
    <submittedName>
        <fullName evidence="2">Uncharacterized protein</fullName>
    </submittedName>
</protein>
<dbReference type="Proteomes" id="UP000515153">
    <property type="component" value="Chromosome V"/>
</dbReference>
<sequence>MEGYYCITNYEGLKSTAEKVLISTRMMCPIPGYPGTWRVHSSTPRTELPEEAKTVVHAYREMHLREIPREKIDL</sequence>
<dbReference type="RefSeq" id="XP_030979391.1">
    <property type="nucleotide sequence ID" value="XM_031127999.1"/>
</dbReference>
<evidence type="ECO:0000313" key="2">
    <source>
        <dbReference type="RefSeq" id="XP_030979391.1"/>
    </source>
</evidence>
<accession>A0A6P8AWU0</accession>
<evidence type="ECO:0000313" key="1">
    <source>
        <dbReference type="Proteomes" id="UP000515153"/>
    </source>
</evidence>
<name>A0A6P8AWU0_PYRGI</name>
<reference evidence="2" key="3">
    <citation type="submission" date="2025-08" db="UniProtKB">
        <authorList>
            <consortium name="RefSeq"/>
        </authorList>
    </citation>
    <scope>IDENTIFICATION</scope>
    <source>
        <strain evidence="2">NI907</strain>
    </source>
</reference>
<keyword evidence="1" id="KW-1185">Reference proteome</keyword>
<reference evidence="2" key="2">
    <citation type="submission" date="2019-10" db="EMBL/GenBank/DDBJ databases">
        <authorList>
            <consortium name="NCBI Genome Project"/>
        </authorList>
    </citation>
    <scope>NUCLEOTIDE SEQUENCE</scope>
    <source>
        <strain evidence="2">NI907</strain>
    </source>
</reference>
<dbReference type="AlphaFoldDB" id="A0A6P8AWU0"/>
<dbReference type="KEGG" id="pgri:PgNI_07997"/>
<gene>
    <name evidence="2" type="ORF">PgNI_07997</name>
</gene>
<reference evidence="1 2" key="1">
    <citation type="journal article" date="2019" name="Mol. Biol. Evol.">
        <title>Blast fungal genomes show frequent chromosomal changes, gene gains and losses, and effector gene turnover.</title>
        <authorList>
            <person name="Gomez Luciano L.B."/>
            <person name="Jason Tsai I."/>
            <person name="Chuma I."/>
            <person name="Tosa Y."/>
            <person name="Chen Y.H."/>
            <person name="Li J.Y."/>
            <person name="Li M.Y."/>
            <person name="Jade Lu M.Y."/>
            <person name="Nakayashiki H."/>
            <person name="Li W.H."/>
        </authorList>
    </citation>
    <scope>NUCLEOTIDE SEQUENCE [LARGE SCALE GENOMIC DNA]</scope>
    <source>
        <strain evidence="1 2">NI907</strain>
    </source>
</reference>
<dbReference type="GeneID" id="41962908"/>
<organism evidence="1 2">
    <name type="scientific">Pyricularia grisea</name>
    <name type="common">Crabgrass-specific blast fungus</name>
    <name type="synonym">Magnaporthe grisea</name>
    <dbReference type="NCBI Taxonomy" id="148305"/>
    <lineage>
        <taxon>Eukaryota</taxon>
        <taxon>Fungi</taxon>
        <taxon>Dikarya</taxon>
        <taxon>Ascomycota</taxon>
        <taxon>Pezizomycotina</taxon>
        <taxon>Sordariomycetes</taxon>
        <taxon>Sordariomycetidae</taxon>
        <taxon>Magnaporthales</taxon>
        <taxon>Pyriculariaceae</taxon>
        <taxon>Pyricularia</taxon>
    </lineage>
</organism>
<proteinExistence type="predicted"/>